<protein>
    <submittedName>
        <fullName evidence="3">EamA domain-containing protein</fullName>
    </submittedName>
</protein>
<dbReference type="WBParaSite" id="Pan_g1072.t1">
    <property type="protein sequence ID" value="Pan_g1072.t1"/>
    <property type="gene ID" value="Pan_g1072"/>
</dbReference>
<reference evidence="2" key="1">
    <citation type="journal article" date="2013" name="Genetics">
        <title>The draft genome and transcriptome of Panagrellus redivivus are shaped by the harsh demands of a free-living lifestyle.</title>
        <authorList>
            <person name="Srinivasan J."/>
            <person name="Dillman A.R."/>
            <person name="Macchietto M.G."/>
            <person name="Heikkinen L."/>
            <person name="Lakso M."/>
            <person name="Fracchia K.M."/>
            <person name="Antoshechkin I."/>
            <person name="Mortazavi A."/>
            <person name="Wong G."/>
            <person name="Sternberg P.W."/>
        </authorList>
    </citation>
    <scope>NUCLEOTIDE SEQUENCE [LARGE SCALE GENOMIC DNA]</scope>
    <source>
        <strain evidence="2">MT8872</strain>
    </source>
</reference>
<evidence type="ECO:0000313" key="2">
    <source>
        <dbReference type="Proteomes" id="UP000492821"/>
    </source>
</evidence>
<sequence>MTTADGDDYASLTLSDYFIDRKYGFIPVLICAFTSSSFVMYTLWAQLFEIAIILTNPVPCVPYTAVLIGGIFREVVTYEAAVGCACLFLDAVPPVNEPHARPRQTHQQD</sequence>
<feature type="transmembrane region" description="Helical" evidence="1">
    <location>
        <begin position="23"/>
        <end position="44"/>
    </location>
</feature>
<keyword evidence="1" id="KW-0472">Membrane</keyword>
<keyword evidence="1" id="KW-1133">Transmembrane helix</keyword>
<keyword evidence="2" id="KW-1185">Reference proteome</keyword>
<evidence type="ECO:0000256" key="1">
    <source>
        <dbReference type="SAM" id="Phobius"/>
    </source>
</evidence>
<name>A0A7E4UNT9_PANRE</name>
<keyword evidence="1" id="KW-0812">Transmembrane</keyword>
<dbReference type="Proteomes" id="UP000492821">
    <property type="component" value="Unassembled WGS sequence"/>
</dbReference>
<accession>A0A7E4UNT9</accession>
<dbReference type="AlphaFoldDB" id="A0A7E4UNT9"/>
<reference evidence="3" key="2">
    <citation type="submission" date="2020-10" db="UniProtKB">
        <authorList>
            <consortium name="WormBaseParasite"/>
        </authorList>
    </citation>
    <scope>IDENTIFICATION</scope>
</reference>
<organism evidence="2 3">
    <name type="scientific">Panagrellus redivivus</name>
    <name type="common">Microworm</name>
    <dbReference type="NCBI Taxonomy" id="6233"/>
    <lineage>
        <taxon>Eukaryota</taxon>
        <taxon>Metazoa</taxon>
        <taxon>Ecdysozoa</taxon>
        <taxon>Nematoda</taxon>
        <taxon>Chromadorea</taxon>
        <taxon>Rhabditida</taxon>
        <taxon>Tylenchina</taxon>
        <taxon>Panagrolaimomorpha</taxon>
        <taxon>Panagrolaimoidea</taxon>
        <taxon>Panagrolaimidae</taxon>
        <taxon>Panagrellus</taxon>
    </lineage>
</organism>
<evidence type="ECO:0000313" key="3">
    <source>
        <dbReference type="WBParaSite" id="Pan_g1072.t1"/>
    </source>
</evidence>
<proteinExistence type="predicted"/>